<dbReference type="Gene3D" id="3.10.20.90">
    <property type="entry name" value="Phosphatidylinositol 3-kinase Catalytic Subunit, Chain A, domain 1"/>
    <property type="match status" value="1"/>
</dbReference>
<evidence type="ECO:0000259" key="4">
    <source>
        <dbReference type="PROSITE" id="PS50030"/>
    </source>
</evidence>
<protein>
    <recommendedName>
        <fullName evidence="4">UBA domain-containing protein</fullName>
    </recommendedName>
</protein>
<feature type="region of interest" description="Disordered" evidence="3">
    <location>
        <begin position="611"/>
        <end position="673"/>
    </location>
</feature>
<feature type="coiled-coil region" evidence="2">
    <location>
        <begin position="271"/>
        <end position="301"/>
    </location>
</feature>
<evidence type="ECO:0000313" key="5">
    <source>
        <dbReference type="EMBL" id="KAG8230247.1"/>
    </source>
</evidence>
<feature type="compositionally biased region" description="Polar residues" evidence="3">
    <location>
        <begin position="741"/>
        <end position="753"/>
    </location>
</feature>
<feature type="domain" description="UBA" evidence="4">
    <location>
        <begin position="885"/>
        <end position="929"/>
    </location>
</feature>
<dbReference type="Gene3D" id="1.10.8.10">
    <property type="entry name" value="DNA helicase RuvA subunit, C-terminal domain"/>
    <property type="match status" value="2"/>
</dbReference>
<feature type="compositionally biased region" description="Low complexity" evidence="3">
    <location>
        <begin position="721"/>
        <end position="733"/>
    </location>
</feature>
<reference evidence="5" key="1">
    <citation type="submission" date="2013-04" db="EMBL/GenBank/DDBJ databases">
        <authorList>
            <person name="Qu J."/>
            <person name="Murali S.C."/>
            <person name="Bandaranaike D."/>
            <person name="Bellair M."/>
            <person name="Blankenburg K."/>
            <person name="Chao H."/>
            <person name="Dinh H."/>
            <person name="Doddapaneni H."/>
            <person name="Downs B."/>
            <person name="Dugan-Rocha S."/>
            <person name="Elkadiri S."/>
            <person name="Gnanaolivu R.D."/>
            <person name="Hernandez B."/>
            <person name="Javaid M."/>
            <person name="Jayaseelan J.C."/>
            <person name="Lee S."/>
            <person name="Li M."/>
            <person name="Ming W."/>
            <person name="Munidasa M."/>
            <person name="Muniz J."/>
            <person name="Nguyen L."/>
            <person name="Ongeri F."/>
            <person name="Osuji N."/>
            <person name="Pu L.-L."/>
            <person name="Puazo M."/>
            <person name="Qu C."/>
            <person name="Quiroz J."/>
            <person name="Raj R."/>
            <person name="Weissenberger G."/>
            <person name="Xin Y."/>
            <person name="Zou X."/>
            <person name="Han Y."/>
            <person name="Richards S."/>
            <person name="Worley K."/>
            <person name="Muzny D."/>
            <person name="Gibbs R."/>
        </authorList>
    </citation>
    <scope>NUCLEOTIDE SEQUENCE</scope>
    <source>
        <strain evidence="5">Sampled in the wild</strain>
    </source>
</reference>
<feature type="compositionally biased region" description="Polar residues" evidence="3">
    <location>
        <begin position="621"/>
        <end position="664"/>
    </location>
</feature>
<dbReference type="SUPFAM" id="SSF54277">
    <property type="entry name" value="CAD &amp; PB1 domains"/>
    <property type="match status" value="1"/>
</dbReference>
<dbReference type="AlphaFoldDB" id="A0A8K0K9I4"/>
<dbReference type="GO" id="GO:0005776">
    <property type="term" value="C:autophagosome"/>
    <property type="evidence" value="ECO:0007669"/>
    <property type="project" value="UniProtKB-SubCell"/>
</dbReference>
<evidence type="ECO:0000256" key="3">
    <source>
        <dbReference type="SAM" id="MobiDB-lite"/>
    </source>
</evidence>
<name>A0A8K0K9I4_LADFU</name>
<dbReference type="GO" id="GO:0043130">
    <property type="term" value="F:ubiquitin binding"/>
    <property type="evidence" value="ECO:0007669"/>
    <property type="project" value="TreeGrafter"/>
</dbReference>
<dbReference type="Proteomes" id="UP000792457">
    <property type="component" value="Unassembled WGS sequence"/>
</dbReference>
<dbReference type="EMBL" id="KZ308473">
    <property type="protein sequence ID" value="KAG8230247.1"/>
    <property type="molecule type" value="Genomic_DNA"/>
</dbReference>
<dbReference type="InterPro" id="IPR009060">
    <property type="entry name" value="UBA-like_sf"/>
</dbReference>
<sequence length="931" mass="103434">MFEDMEKKGIVFDLQWKTRNLVSSGEEFASIGIWEVDDTSLDWSNFKPYLCQTLGNVENLSVSYVDSDGDLIPIESNCEFQEALKYARKKAAMGQKLILKVEKLDSHSACGGVELSSSPIYIKSSNFIKERLKFHTGNNEDQNPFHLSTGDAPIKIGSLSSKVKCKARASEVTSQIESSDATPPLWFKKYMQKMKKEIVEEVTSSLTQYFTEMLDGKQKVLYVPPADPIPEASDICAMDARAAKNIKKVAEENSTEAVKMEIRDRELFKKIEKLHRREKRLDHKKEKLEQKSKKIAERKEREYLSKLRLERAGCRRPHCDGFIRKYKEAEKLKQKKLVVNDSQPTPPVEPQKPILAFKLLSSDKRTHSVKRGCKFLKKWKVVNTGNVSWTDETEVKLSWGNAGLEPDGQTWKCPLLQPGEEGDIFIKFYAPDFPGLFESHWNLFHKNTRFGGGIRLIIAVDLITSSEDETKSGKETSLSSNEFCVTPKAKTVRVKDDKEVISKGQNESLIVTDEAAASPQSEKIFPKIKSFASASVPWESLDDGDEEDEEEKEAENKIETRKEGEFESVFTDDFNGSFTSIGSDSDDNFVVVPMPPCFRFDVPLNSVPVSTKEESAALNDDSPNTPVATAPPNCQSSKSPQKSIESLAVASTSRESSIQESEVSCDTGEVIAKQVPPPEVPLIADLKQLNVSEQPEVTSPQKRSPEPVLPPPLQPTPAPAPKSRAAPAKAQSSSPPPSDHVLNSPNGSPQNAGGPSPAINIPTNQARFSPRPRPIDLMPPVLSEVWNEAMNATTSALNTAFSALDTIIGPSVTPGQVHSVPPNEAEQEQPMDPKMIEDLSHLTSMGFCNLELNEALLRVHNHNITEVTPGQVHSVPPNEAEQEQPMDPKMIEDLSHLTSMGFCNLELNEALLRVHNHNITEVVESLLERED</sequence>
<dbReference type="PROSITE" id="PS50030">
    <property type="entry name" value="UBA"/>
    <property type="match status" value="1"/>
</dbReference>
<comment type="caution">
    <text evidence="5">The sequence shown here is derived from an EMBL/GenBank/DDBJ whole genome shotgun (WGS) entry which is preliminary data.</text>
</comment>
<dbReference type="InterPro" id="IPR032350">
    <property type="entry name" value="Nbr1_FW"/>
</dbReference>
<dbReference type="InterPro" id="IPR013783">
    <property type="entry name" value="Ig-like_fold"/>
</dbReference>
<feature type="compositionally biased region" description="Acidic residues" evidence="3">
    <location>
        <begin position="540"/>
        <end position="553"/>
    </location>
</feature>
<dbReference type="Gene3D" id="2.60.40.10">
    <property type="entry name" value="Immunoglobulins"/>
    <property type="match status" value="1"/>
</dbReference>
<dbReference type="CDD" id="cd14947">
    <property type="entry name" value="NBR1_like"/>
    <property type="match status" value="1"/>
</dbReference>
<gene>
    <name evidence="5" type="ORF">J437_LFUL009785</name>
</gene>
<dbReference type="PANTHER" id="PTHR20930">
    <property type="entry name" value="OVARIAN CARCINOMA ANTIGEN CA125-RELATED"/>
    <property type="match status" value="1"/>
</dbReference>
<keyword evidence="2" id="KW-0175">Coiled coil</keyword>
<dbReference type="InterPro" id="IPR015940">
    <property type="entry name" value="UBA"/>
</dbReference>
<evidence type="ECO:0000256" key="2">
    <source>
        <dbReference type="SAM" id="Coils"/>
    </source>
</evidence>
<dbReference type="OrthoDB" id="661148at2759"/>
<organism evidence="5 6">
    <name type="scientific">Ladona fulva</name>
    <name type="common">Scarce chaser dragonfly</name>
    <name type="synonym">Libellula fulva</name>
    <dbReference type="NCBI Taxonomy" id="123851"/>
    <lineage>
        <taxon>Eukaryota</taxon>
        <taxon>Metazoa</taxon>
        <taxon>Ecdysozoa</taxon>
        <taxon>Arthropoda</taxon>
        <taxon>Hexapoda</taxon>
        <taxon>Insecta</taxon>
        <taxon>Pterygota</taxon>
        <taxon>Palaeoptera</taxon>
        <taxon>Odonata</taxon>
        <taxon>Epiprocta</taxon>
        <taxon>Anisoptera</taxon>
        <taxon>Libelluloidea</taxon>
        <taxon>Libellulidae</taxon>
        <taxon>Ladona</taxon>
    </lineage>
</organism>
<dbReference type="PANTHER" id="PTHR20930:SF2">
    <property type="entry name" value="NEXT TO BRCA1 GENE 1 PROTEIN"/>
    <property type="match status" value="1"/>
</dbReference>
<dbReference type="SUPFAM" id="SSF46934">
    <property type="entry name" value="UBA-like"/>
    <property type="match status" value="1"/>
</dbReference>
<feature type="region of interest" description="Disordered" evidence="3">
    <location>
        <begin position="536"/>
        <end position="562"/>
    </location>
</feature>
<dbReference type="CDD" id="cd05992">
    <property type="entry name" value="PB1"/>
    <property type="match status" value="1"/>
</dbReference>
<reference evidence="5" key="2">
    <citation type="submission" date="2017-10" db="EMBL/GenBank/DDBJ databases">
        <title>Ladona fulva Genome sequencing and assembly.</title>
        <authorList>
            <person name="Murali S."/>
            <person name="Richards S."/>
            <person name="Bandaranaike D."/>
            <person name="Bellair M."/>
            <person name="Blankenburg K."/>
            <person name="Chao H."/>
            <person name="Dinh H."/>
            <person name="Doddapaneni H."/>
            <person name="Dugan-Rocha S."/>
            <person name="Elkadiri S."/>
            <person name="Gnanaolivu R."/>
            <person name="Hernandez B."/>
            <person name="Skinner E."/>
            <person name="Javaid M."/>
            <person name="Lee S."/>
            <person name="Li M."/>
            <person name="Ming W."/>
            <person name="Munidasa M."/>
            <person name="Muniz J."/>
            <person name="Nguyen L."/>
            <person name="Hughes D."/>
            <person name="Osuji N."/>
            <person name="Pu L.-L."/>
            <person name="Puazo M."/>
            <person name="Qu C."/>
            <person name="Quiroz J."/>
            <person name="Raj R."/>
            <person name="Weissenberger G."/>
            <person name="Xin Y."/>
            <person name="Zou X."/>
            <person name="Han Y."/>
            <person name="Worley K."/>
            <person name="Muzny D."/>
            <person name="Gibbs R."/>
        </authorList>
    </citation>
    <scope>NUCLEOTIDE SEQUENCE</scope>
    <source>
        <strain evidence="5">Sampled in the wild</strain>
    </source>
</reference>
<keyword evidence="6" id="KW-1185">Reference proteome</keyword>
<evidence type="ECO:0000256" key="1">
    <source>
        <dbReference type="ARBA" id="ARBA00004419"/>
    </source>
</evidence>
<dbReference type="GO" id="GO:0000407">
    <property type="term" value="C:phagophore assembly site"/>
    <property type="evidence" value="ECO:0007669"/>
    <property type="project" value="TreeGrafter"/>
</dbReference>
<evidence type="ECO:0000313" key="6">
    <source>
        <dbReference type="Proteomes" id="UP000792457"/>
    </source>
</evidence>
<feature type="region of interest" description="Disordered" evidence="3">
    <location>
        <begin position="693"/>
        <end position="774"/>
    </location>
</feature>
<comment type="subcellular location">
    <subcellularLocation>
        <location evidence="1">Cytoplasmic vesicle</location>
        <location evidence="1">Autophagosome</location>
    </subcellularLocation>
</comment>
<dbReference type="Pfam" id="PF16158">
    <property type="entry name" value="N_BRCA1_IG"/>
    <property type="match status" value="1"/>
</dbReference>
<dbReference type="GO" id="GO:0016236">
    <property type="term" value="P:macroautophagy"/>
    <property type="evidence" value="ECO:0007669"/>
    <property type="project" value="TreeGrafter"/>
</dbReference>
<feature type="compositionally biased region" description="Pro residues" evidence="3">
    <location>
        <begin position="707"/>
        <end position="720"/>
    </location>
</feature>
<proteinExistence type="predicted"/>
<accession>A0A8K0K9I4</accession>
<feature type="compositionally biased region" description="Polar residues" evidence="3">
    <location>
        <begin position="693"/>
        <end position="702"/>
    </location>
</feature>